<organism evidence="1 2">
    <name type="scientific">Zingiber officinale</name>
    <name type="common">Ginger</name>
    <name type="synonym">Amomum zingiber</name>
    <dbReference type="NCBI Taxonomy" id="94328"/>
    <lineage>
        <taxon>Eukaryota</taxon>
        <taxon>Viridiplantae</taxon>
        <taxon>Streptophyta</taxon>
        <taxon>Embryophyta</taxon>
        <taxon>Tracheophyta</taxon>
        <taxon>Spermatophyta</taxon>
        <taxon>Magnoliopsida</taxon>
        <taxon>Liliopsida</taxon>
        <taxon>Zingiberales</taxon>
        <taxon>Zingiberaceae</taxon>
        <taxon>Zingiber</taxon>
    </lineage>
</organism>
<keyword evidence="2" id="KW-1185">Reference proteome</keyword>
<name>A0A8J5EQJ1_ZINOF</name>
<proteinExistence type="predicted"/>
<dbReference type="PANTHER" id="PTHR36342:SF1">
    <property type="entry name" value="PTB DOMAIN ENGULFMENT ADAPTER"/>
    <property type="match status" value="1"/>
</dbReference>
<dbReference type="PANTHER" id="PTHR36342">
    <property type="entry name" value="PTB DOMAIN ENGULFMENT ADAPTER"/>
    <property type="match status" value="1"/>
</dbReference>
<dbReference type="AlphaFoldDB" id="A0A8J5EQJ1"/>
<accession>A0A8J5EQJ1</accession>
<sequence>MASTALLSAPPAAAPAASVPAPKQRVATVHVAAVPLRAAKGPAQTLLSAAYSVGVWQLQHFVVIIRPDPSQSQVVAFDFQPQDPENFYALLAVLTQKHMPGVVLRRSLRRLPNTRCWFIGFADSDDAVDEADRFSKSWSTELIVGEHDCRHFANGYNILTTSEFSLRNWLLRQNFCAECQGLVECLTGERHVLSYLQTISQ</sequence>
<comment type="caution">
    <text evidence="1">The sequence shown here is derived from an EMBL/GenBank/DDBJ whole genome shotgun (WGS) entry which is preliminary data.</text>
</comment>
<dbReference type="Proteomes" id="UP000734854">
    <property type="component" value="Unassembled WGS sequence"/>
</dbReference>
<reference evidence="1 2" key="1">
    <citation type="submission" date="2020-08" db="EMBL/GenBank/DDBJ databases">
        <title>Plant Genome Project.</title>
        <authorList>
            <person name="Zhang R.-G."/>
        </authorList>
    </citation>
    <scope>NUCLEOTIDE SEQUENCE [LARGE SCALE GENOMIC DNA]</scope>
    <source>
        <tissue evidence="1">Rhizome</tissue>
    </source>
</reference>
<evidence type="ECO:0000313" key="1">
    <source>
        <dbReference type="EMBL" id="KAG6472790.1"/>
    </source>
</evidence>
<evidence type="ECO:0000313" key="2">
    <source>
        <dbReference type="Proteomes" id="UP000734854"/>
    </source>
</evidence>
<protein>
    <submittedName>
        <fullName evidence="1">Uncharacterized protein</fullName>
    </submittedName>
</protein>
<gene>
    <name evidence="1" type="ORF">ZIOFF_070268</name>
</gene>
<dbReference type="EMBL" id="JACMSC010000020">
    <property type="protein sequence ID" value="KAG6472790.1"/>
    <property type="molecule type" value="Genomic_DNA"/>
</dbReference>